<comment type="caution">
    <text evidence="1">The sequence shown here is derived from an EMBL/GenBank/DDBJ whole genome shotgun (WGS) entry which is preliminary data.</text>
</comment>
<protein>
    <submittedName>
        <fullName evidence="1">Uncharacterized protein</fullName>
    </submittedName>
</protein>
<organism evidence="1 2">
    <name type="scientific">Trypanosoma equiperdum</name>
    <dbReference type="NCBI Taxonomy" id="5694"/>
    <lineage>
        <taxon>Eukaryota</taxon>
        <taxon>Discoba</taxon>
        <taxon>Euglenozoa</taxon>
        <taxon>Kinetoplastea</taxon>
        <taxon>Metakinetoplastina</taxon>
        <taxon>Trypanosomatida</taxon>
        <taxon>Trypanosomatidae</taxon>
        <taxon>Trypanosoma</taxon>
    </lineage>
</organism>
<sequence length="338" mass="38898">MNPEAPPFFPTFALAHSHRRVYSRAELKRIELSVVESIRRAPRTGVPSASALPVDFAALFARLPHAHEVLDVEHVAKLVEDGREPVDGTRALIEGNRQPLCPECANGPEACEEVRGIVAGAVRRAASNRLSAVLLQSGNVVWGLIQLTLVFEAKQSSLRLRVLAERHPNIVSLIREYLCGEGYHLPLPKITEHKQWQELNSILKFDWIRDNRTRVFTEISRRWKQRHTQFEQFVHFFGYRDAKPQHQVKNMLTNCAKPVFISILSGDIVAVVLLARLEFFVPPDYYWDIFPYFAETLLKKGSDGKTYAVMRHLCQHFHERQQSLRKDVYNPIEPPRRR</sequence>
<accession>A0A1G4IIX2</accession>
<dbReference type="RefSeq" id="XP_067082951.1">
    <property type="nucleotide sequence ID" value="XM_067226850.1"/>
</dbReference>
<evidence type="ECO:0000313" key="2">
    <source>
        <dbReference type="Proteomes" id="UP000195570"/>
    </source>
</evidence>
<dbReference type="VEuPathDB" id="TriTrypDB:TEOVI_000403300"/>
<dbReference type="AlphaFoldDB" id="A0A1G4IIX2"/>
<proteinExistence type="predicted"/>
<name>A0A1G4IIX2_TRYEQ</name>
<keyword evidence="2" id="KW-1185">Reference proteome</keyword>
<dbReference type="EMBL" id="CZPT02001868">
    <property type="protein sequence ID" value="SCU72456.1"/>
    <property type="molecule type" value="Genomic_DNA"/>
</dbReference>
<dbReference type="GeneID" id="92377973"/>
<evidence type="ECO:0000313" key="1">
    <source>
        <dbReference type="EMBL" id="SCU72456.1"/>
    </source>
</evidence>
<reference evidence="1" key="1">
    <citation type="submission" date="2016-09" db="EMBL/GenBank/DDBJ databases">
        <authorList>
            <person name="Hebert L."/>
            <person name="Moumen B."/>
        </authorList>
    </citation>
    <scope>NUCLEOTIDE SEQUENCE [LARGE SCALE GENOMIC DNA]</scope>
    <source>
        <strain evidence="1">OVI</strain>
    </source>
</reference>
<gene>
    <name evidence="1" type="ORF">TEOVI_000403300</name>
</gene>
<dbReference type="Proteomes" id="UP000195570">
    <property type="component" value="Unassembled WGS sequence"/>
</dbReference>